<accession>A0A1L9QMG2</accession>
<gene>
    <name evidence="1" type="ORF">BI308_19790</name>
</gene>
<reference evidence="1" key="1">
    <citation type="submission" date="2016-10" db="EMBL/GenBank/DDBJ databases">
        <title>CRISPR-Cas defence system in Roseofilum reptotaenium: evidence of a bacteriophage-cyanobacterium arms race in the coral black band disease.</title>
        <authorList>
            <person name="Buerger P."/>
            <person name="Wood-Charlson E.M."/>
            <person name="Weynberg K.D."/>
            <person name="Willis B."/>
            <person name="Van Oppen M.J."/>
        </authorList>
    </citation>
    <scope>NUCLEOTIDE SEQUENCE [LARGE SCALE GENOMIC DNA]</scope>
    <source>
        <strain evidence="1">AO1-A</strain>
    </source>
</reference>
<evidence type="ECO:0000313" key="1">
    <source>
        <dbReference type="EMBL" id="OJJ22262.1"/>
    </source>
</evidence>
<dbReference type="EMBL" id="MLAW01000043">
    <property type="protein sequence ID" value="OJJ22262.1"/>
    <property type="molecule type" value="Genomic_DNA"/>
</dbReference>
<evidence type="ECO:0000313" key="2">
    <source>
        <dbReference type="Proteomes" id="UP000183940"/>
    </source>
</evidence>
<keyword evidence="2" id="KW-1185">Reference proteome</keyword>
<dbReference type="Proteomes" id="UP000183940">
    <property type="component" value="Unassembled WGS sequence"/>
</dbReference>
<comment type="caution">
    <text evidence="1">The sequence shown here is derived from an EMBL/GenBank/DDBJ whole genome shotgun (WGS) entry which is preliminary data.</text>
</comment>
<protein>
    <submittedName>
        <fullName evidence="1">Uncharacterized protein</fullName>
    </submittedName>
</protein>
<dbReference type="STRING" id="1925591.BI308_19790"/>
<organism evidence="1 2">
    <name type="scientific">Roseofilum reptotaenium AO1-A</name>
    <dbReference type="NCBI Taxonomy" id="1925591"/>
    <lineage>
        <taxon>Bacteria</taxon>
        <taxon>Bacillati</taxon>
        <taxon>Cyanobacteriota</taxon>
        <taxon>Cyanophyceae</taxon>
        <taxon>Desertifilales</taxon>
        <taxon>Desertifilaceae</taxon>
        <taxon>Roseofilum</taxon>
    </lineage>
</organism>
<dbReference type="AlphaFoldDB" id="A0A1L9QMG2"/>
<name>A0A1L9QMG2_9CYAN</name>
<sequence>MNTKDWFLEKIRYYCGIEMYTKFYNLSDEEMAIEILSRQADIDPEGIADLFGDENFGYQNYSDKNDWKLVEAIEMIRRKQVDIDTGDITKLLGYKKHWKLLEKDYLLEVNTEDKTEKNITRSILFRQLNNCSILAFLPNIDILVMML</sequence>
<proteinExistence type="predicted"/>